<proteinExistence type="predicted"/>
<comment type="caution">
    <text evidence="2">The sequence shown here is derived from an EMBL/GenBank/DDBJ whole genome shotgun (WGS) entry which is preliminary data.</text>
</comment>
<dbReference type="RefSeq" id="XP_031868694.1">
    <property type="nucleotide sequence ID" value="XM_032015273.1"/>
</dbReference>
<feature type="signal peptide" evidence="1">
    <location>
        <begin position="1"/>
        <end position="23"/>
    </location>
</feature>
<name>A0A370TKI9_9HELO</name>
<feature type="chain" id="PRO_5016604599" description="Cellobiose dehydrogenase cytochrome domain-containing protein" evidence="1">
    <location>
        <begin position="24"/>
        <end position="154"/>
    </location>
</feature>
<evidence type="ECO:0008006" key="4">
    <source>
        <dbReference type="Google" id="ProtNLM"/>
    </source>
</evidence>
<protein>
    <recommendedName>
        <fullName evidence="4">Cellobiose dehydrogenase cytochrome domain-containing protein</fullName>
    </recommendedName>
</protein>
<keyword evidence="3" id="KW-1185">Reference proteome</keyword>
<gene>
    <name evidence="2" type="ORF">BP5553_06650</name>
</gene>
<sequence>MHLPLPSLPIVSLILLLLQPAAANRYLYMTNCTGNPQNGPWIGMAFYNLPAPPINMEKPYDINILAIGADRAAAFKWEGRGDGAIMGSWRLSFHIDQDADKLERGEIAGGGTKVGDAGRQGLPFDCYKDDERRLYQTGNETYCLSDYWCEVGDV</sequence>
<dbReference type="EMBL" id="NPIC01000005">
    <property type="protein sequence ID" value="RDL36038.1"/>
    <property type="molecule type" value="Genomic_DNA"/>
</dbReference>
<dbReference type="Proteomes" id="UP000254866">
    <property type="component" value="Unassembled WGS sequence"/>
</dbReference>
<evidence type="ECO:0000313" key="2">
    <source>
        <dbReference type="EMBL" id="RDL36038.1"/>
    </source>
</evidence>
<dbReference type="AlphaFoldDB" id="A0A370TKI9"/>
<evidence type="ECO:0000313" key="3">
    <source>
        <dbReference type="Proteomes" id="UP000254866"/>
    </source>
</evidence>
<reference evidence="2 3" key="1">
    <citation type="journal article" date="2018" name="IMA Fungus">
        <title>IMA Genome-F 9: Draft genome sequence of Annulohypoxylon stygium, Aspergillus mulundensis, Berkeleyomyces basicola (syn. Thielaviopsis basicola), Ceratocystis smalleyi, two Cercospora beticola strains, Coleophoma cylindrospora, Fusarium fracticaudum, Phialophora cf. hyalina, and Morchella septimelata.</title>
        <authorList>
            <person name="Wingfield B.D."/>
            <person name="Bills G.F."/>
            <person name="Dong Y."/>
            <person name="Huang W."/>
            <person name="Nel W.J."/>
            <person name="Swalarsk-Parry B.S."/>
            <person name="Vaghefi N."/>
            <person name="Wilken P.M."/>
            <person name="An Z."/>
            <person name="de Beer Z.W."/>
            <person name="De Vos L."/>
            <person name="Chen L."/>
            <person name="Duong T.A."/>
            <person name="Gao Y."/>
            <person name="Hammerbacher A."/>
            <person name="Kikkert J.R."/>
            <person name="Li Y."/>
            <person name="Li H."/>
            <person name="Li K."/>
            <person name="Li Q."/>
            <person name="Liu X."/>
            <person name="Ma X."/>
            <person name="Naidoo K."/>
            <person name="Pethybridge S.J."/>
            <person name="Sun J."/>
            <person name="Steenkamp E.T."/>
            <person name="van der Nest M.A."/>
            <person name="van Wyk S."/>
            <person name="Wingfield M.J."/>
            <person name="Xiong C."/>
            <person name="Yue Q."/>
            <person name="Zhang X."/>
        </authorList>
    </citation>
    <scope>NUCLEOTIDE SEQUENCE [LARGE SCALE GENOMIC DNA]</scope>
    <source>
        <strain evidence="2 3">BP 5553</strain>
    </source>
</reference>
<accession>A0A370TKI9</accession>
<keyword evidence="1" id="KW-0732">Signal</keyword>
<organism evidence="2 3">
    <name type="scientific">Venustampulla echinocandica</name>
    <dbReference type="NCBI Taxonomy" id="2656787"/>
    <lineage>
        <taxon>Eukaryota</taxon>
        <taxon>Fungi</taxon>
        <taxon>Dikarya</taxon>
        <taxon>Ascomycota</taxon>
        <taxon>Pezizomycotina</taxon>
        <taxon>Leotiomycetes</taxon>
        <taxon>Helotiales</taxon>
        <taxon>Pleuroascaceae</taxon>
        <taxon>Venustampulla</taxon>
    </lineage>
</organism>
<dbReference type="GeneID" id="43599499"/>
<evidence type="ECO:0000256" key="1">
    <source>
        <dbReference type="SAM" id="SignalP"/>
    </source>
</evidence>